<evidence type="ECO:0000313" key="5">
    <source>
        <dbReference type="Proteomes" id="UP000197781"/>
    </source>
</evidence>
<evidence type="ECO:0000313" key="3">
    <source>
        <dbReference type="EMBL" id="KLH99657.1"/>
    </source>
</evidence>
<dbReference type="EMBL" id="LDCN01000002">
    <property type="protein sequence ID" value="KLH99657.1"/>
    <property type="molecule type" value="Genomic_DNA"/>
</dbReference>
<organism evidence="1 5">
    <name type="scientific">Brevibacillus formosus</name>
    <dbReference type="NCBI Taxonomy" id="54913"/>
    <lineage>
        <taxon>Bacteria</taxon>
        <taxon>Bacillati</taxon>
        <taxon>Bacillota</taxon>
        <taxon>Bacilli</taxon>
        <taxon>Bacillales</taxon>
        <taxon>Paenibacillaceae</taxon>
        <taxon>Brevibacillus</taxon>
    </lineage>
</organism>
<dbReference type="Proteomes" id="UP000197781">
    <property type="component" value="Chromosome"/>
</dbReference>
<dbReference type="Proteomes" id="UP000319498">
    <property type="component" value="Unassembled WGS sequence"/>
</dbReference>
<dbReference type="Gene3D" id="3.30.310.100">
    <property type="entry name" value="YugN-like"/>
    <property type="match status" value="1"/>
</dbReference>
<dbReference type="EMBL" id="BJOL01000001">
    <property type="protein sequence ID" value="GED56050.1"/>
    <property type="molecule type" value="Genomic_DNA"/>
</dbReference>
<dbReference type="InterPro" id="IPR014967">
    <property type="entry name" value="Uncharacterised_YugN-like"/>
</dbReference>
<dbReference type="Pfam" id="PF08868">
    <property type="entry name" value="YugN"/>
    <property type="match status" value="1"/>
</dbReference>
<dbReference type="KEGG" id="bfm:BP422_06515"/>
<dbReference type="GeneID" id="87584599"/>
<evidence type="ECO:0000313" key="2">
    <source>
        <dbReference type="EMBL" id="GED56050.1"/>
    </source>
</evidence>
<evidence type="ECO:0000313" key="6">
    <source>
        <dbReference type="Proteomes" id="UP000319498"/>
    </source>
</evidence>
<dbReference type="OrthoDB" id="2679642at2"/>
<gene>
    <name evidence="3" type="ORF">AA984_05860</name>
    <name evidence="2" type="ORF">BFO01nite_01820</name>
    <name evidence="1" type="ORF">BP422_06515</name>
</gene>
<reference evidence="2 6" key="3">
    <citation type="submission" date="2019-06" db="EMBL/GenBank/DDBJ databases">
        <title>Whole genome shotgun sequence of Brevibacillus formosus NBRC 15716.</title>
        <authorList>
            <person name="Hosoyama A."/>
            <person name="Uohara A."/>
            <person name="Ohji S."/>
            <person name="Ichikawa N."/>
        </authorList>
    </citation>
    <scope>NUCLEOTIDE SEQUENCE [LARGE SCALE GENOMIC DNA]</scope>
    <source>
        <strain evidence="2 6">NBRC 15716</strain>
    </source>
</reference>
<reference evidence="1 5" key="2">
    <citation type="submission" date="2016-11" db="EMBL/GenBank/DDBJ databases">
        <authorList>
            <person name="Jaros S."/>
            <person name="Januszkiewicz K."/>
            <person name="Wedrychowicz H."/>
        </authorList>
    </citation>
    <scope>NUCLEOTIDE SEQUENCE [LARGE SCALE GENOMIC DNA]</scope>
    <source>
        <strain evidence="1 5">NF2</strain>
    </source>
</reference>
<protein>
    <recommendedName>
        <fullName evidence="7">YugN-like family protein</fullName>
    </recommendedName>
</protein>
<keyword evidence="6" id="KW-1185">Reference proteome</keyword>
<sequence length="114" mass="13146">MVIKDTGIGTKEVFFADLEHYMSELGFDRGAWDYKHATYDYKIQDKGNVFYLRIEANVTEGKLEDTHAVLKLEDPYMGKHLFPHGLDYDYPMPDSVVKTAKLKLQMLGEKLSSH</sequence>
<proteinExistence type="predicted"/>
<evidence type="ECO:0000313" key="4">
    <source>
        <dbReference type="Proteomes" id="UP000035218"/>
    </source>
</evidence>
<evidence type="ECO:0008006" key="7">
    <source>
        <dbReference type="Google" id="ProtNLM"/>
    </source>
</evidence>
<evidence type="ECO:0000313" key="1">
    <source>
        <dbReference type="EMBL" id="ASJ53232.1"/>
    </source>
</evidence>
<name>A0A0H0SQ07_9BACL</name>
<dbReference type="RefSeq" id="WP_047068784.1">
    <property type="nucleotide sequence ID" value="NZ_BJOL01000001.1"/>
</dbReference>
<dbReference type="AlphaFoldDB" id="A0A0H0SQ07"/>
<dbReference type="SUPFAM" id="SSF160755">
    <property type="entry name" value="YugN-like"/>
    <property type="match status" value="1"/>
</dbReference>
<reference evidence="3 4" key="1">
    <citation type="submission" date="2015-05" db="EMBL/GenBank/DDBJ databases">
        <title>Genome sequencing project for genomic taxonomy and phylogenomics of Bacillus-like bacteria.</title>
        <authorList>
            <person name="Liu B."/>
            <person name="Wang J."/>
            <person name="Zhu Y."/>
            <person name="Liu G."/>
            <person name="Chen Q."/>
            <person name="Chen Z."/>
            <person name="Lan J."/>
            <person name="Che J."/>
            <person name="Ge C."/>
            <person name="Shi H."/>
            <person name="Pan Z."/>
            <person name="Liu X."/>
        </authorList>
    </citation>
    <scope>NUCLEOTIDE SEQUENCE [LARGE SCALE GENOMIC DNA]</scope>
    <source>
        <strain evidence="3 4">DSM 9885</strain>
    </source>
</reference>
<dbReference type="Proteomes" id="UP000035218">
    <property type="component" value="Unassembled WGS sequence"/>
</dbReference>
<dbReference type="EMBL" id="CP018145">
    <property type="protein sequence ID" value="ASJ53232.1"/>
    <property type="molecule type" value="Genomic_DNA"/>
</dbReference>
<accession>A0A0H0SQ07</accession>
<dbReference type="InterPro" id="IPR036491">
    <property type="entry name" value="YugN-like_sf"/>
</dbReference>